<dbReference type="InterPro" id="IPR051734">
    <property type="entry name" value="VapB_TA_antitoxins"/>
</dbReference>
<dbReference type="AlphaFoldDB" id="A0A0D7F4G3"/>
<dbReference type="Proteomes" id="UP000032515">
    <property type="component" value="Unassembled WGS sequence"/>
</dbReference>
<proteinExistence type="predicted"/>
<dbReference type="RefSeq" id="WP_044404705.1">
    <property type="nucleotide sequence ID" value="NZ_JXXE01000027.1"/>
</dbReference>
<dbReference type="NCBIfam" id="NF040493">
    <property type="entry name" value="TA_anti_VapB"/>
    <property type="match status" value="1"/>
</dbReference>
<dbReference type="OrthoDB" id="7173678at2"/>
<dbReference type="PANTHER" id="PTHR37550">
    <property type="entry name" value="ANTITOXIN VAPB1"/>
    <property type="match status" value="1"/>
</dbReference>
<dbReference type="PANTHER" id="PTHR37550:SF3">
    <property type="entry name" value="ANTITOXIN VAPB1"/>
    <property type="match status" value="1"/>
</dbReference>
<dbReference type="Gene3D" id="2.10.260.10">
    <property type="match status" value="1"/>
</dbReference>
<dbReference type="InterPro" id="IPR047976">
    <property type="entry name" value="Anti_VapB2-like"/>
</dbReference>
<dbReference type="EMBL" id="JXXE01000027">
    <property type="protein sequence ID" value="KIZ47973.1"/>
    <property type="molecule type" value="Genomic_DNA"/>
</dbReference>
<protein>
    <submittedName>
        <fullName evidence="1">Uncharacterized protein</fullName>
    </submittedName>
</protein>
<gene>
    <name evidence="1" type="ORF">OO17_01370</name>
</gene>
<accession>A0A0D7F4G3</accession>
<comment type="caution">
    <text evidence="1">The sequence shown here is derived from an EMBL/GenBank/DDBJ whole genome shotgun (WGS) entry which is preliminary data.</text>
</comment>
<reference evidence="1 2" key="1">
    <citation type="submission" date="2014-11" db="EMBL/GenBank/DDBJ databases">
        <title>Genomics and ecophysiology of heterotrophic nitrogen fixing bacteria isolated from estuarine surface water.</title>
        <authorList>
            <person name="Bentzon-Tilia M."/>
            <person name="Severin I."/>
            <person name="Hansen L.H."/>
            <person name="Riemann L."/>
        </authorList>
    </citation>
    <scope>NUCLEOTIDE SEQUENCE [LARGE SCALE GENOMIC DNA]</scope>
    <source>
        <strain evidence="1 2">BAL398</strain>
    </source>
</reference>
<evidence type="ECO:0000313" key="2">
    <source>
        <dbReference type="Proteomes" id="UP000032515"/>
    </source>
</evidence>
<dbReference type="PATRIC" id="fig|1076.23.peg.3118"/>
<evidence type="ECO:0000313" key="1">
    <source>
        <dbReference type="EMBL" id="KIZ47973.1"/>
    </source>
</evidence>
<sequence>MASSTVFTSNRSQAVRLPKGVAFPDGVHKVDIIKIGRSRVIVPQGQRWDDFFLNGPRASDDFLREREQPAAEQREPL</sequence>
<organism evidence="1 2">
    <name type="scientific">Rhodopseudomonas palustris</name>
    <dbReference type="NCBI Taxonomy" id="1076"/>
    <lineage>
        <taxon>Bacteria</taxon>
        <taxon>Pseudomonadati</taxon>
        <taxon>Pseudomonadota</taxon>
        <taxon>Alphaproteobacteria</taxon>
        <taxon>Hyphomicrobiales</taxon>
        <taxon>Nitrobacteraceae</taxon>
        <taxon>Rhodopseudomonas</taxon>
    </lineage>
</organism>
<name>A0A0D7F4G3_RHOPL</name>